<dbReference type="Gene3D" id="3.40.50.300">
    <property type="entry name" value="P-loop containing nucleotide triphosphate hydrolases"/>
    <property type="match status" value="1"/>
</dbReference>
<feature type="signal peptide" evidence="2">
    <location>
        <begin position="1"/>
        <end position="28"/>
    </location>
</feature>
<evidence type="ECO:0000259" key="3">
    <source>
        <dbReference type="Pfam" id="PF16573"/>
    </source>
</evidence>
<dbReference type="AlphaFoldDB" id="A0AAW2BU94"/>
<dbReference type="GO" id="GO:0051731">
    <property type="term" value="F:polynucleotide 5'-hydroxyl-kinase activity"/>
    <property type="evidence" value="ECO:0007669"/>
    <property type="project" value="InterPro"/>
</dbReference>
<dbReference type="GO" id="GO:0006388">
    <property type="term" value="P:tRNA splicing, via endonucleolytic cleavage and ligation"/>
    <property type="evidence" value="ECO:0007669"/>
    <property type="project" value="TreeGrafter"/>
</dbReference>
<dbReference type="Pfam" id="PF16573">
    <property type="entry name" value="CLP1_N"/>
    <property type="match status" value="1"/>
</dbReference>
<dbReference type="Gene3D" id="2.60.120.1030">
    <property type="entry name" value="Clp1, DNA binding domain"/>
    <property type="match status" value="1"/>
</dbReference>
<dbReference type="InterPro" id="IPR032324">
    <property type="entry name" value="Clp1_N"/>
</dbReference>
<dbReference type="EMBL" id="JAZDWU010000010">
    <property type="protein sequence ID" value="KAK9988339.1"/>
    <property type="molecule type" value="Genomic_DNA"/>
</dbReference>
<feature type="region of interest" description="Disordered" evidence="1">
    <location>
        <begin position="86"/>
        <end position="124"/>
    </location>
</feature>
<protein>
    <recommendedName>
        <fullName evidence="3">Clp1 N-terminal domain-containing protein</fullName>
    </recommendedName>
</protein>
<name>A0AAW2BU94_9ROSI</name>
<keyword evidence="2" id="KW-0732">Signal</keyword>
<reference evidence="4 5" key="1">
    <citation type="submission" date="2024-01" db="EMBL/GenBank/DDBJ databases">
        <title>A telomere-to-telomere, gap-free genome of sweet tea (Lithocarpus litseifolius).</title>
        <authorList>
            <person name="Zhou J."/>
        </authorList>
    </citation>
    <scope>NUCLEOTIDE SEQUENCE [LARGE SCALE GENOMIC DNA]</scope>
    <source>
        <strain evidence="4">Zhou-2022a</strain>
        <tissue evidence="4">Leaf</tissue>
    </source>
</reference>
<organism evidence="4 5">
    <name type="scientific">Lithocarpus litseifolius</name>
    <dbReference type="NCBI Taxonomy" id="425828"/>
    <lineage>
        <taxon>Eukaryota</taxon>
        <taxon>Viridiplantae</taxon>
        <taxon>Streptophyta</taxon>
        <taxon>Embryophyta</taxon>
        <taxon>Tracheophyta</taxon>
        <taxon>Spermatophyta</taxon>
        <taxon>Magnoliopsida</taxon>
        <taxon>eudicotyledons</taxon>
        <taxon>Gunneridae</taxon>
        <taxon>Pentapetalae</taxon>
        <taxon>rosids</taxon>
        <taxon>fabids</taxon>
        <taxon>Fagales</taxon>
        <taxon>Fagaceae</taxon>
        <taxon>Lithocarpus</taxon>
    </lineage>
</organism>
<feature type="compositionally biased region" description="Polar residues" evidence="1">
    <location>
        <begin position="114"/>
        <end position="124"/>
    </location>
</feature>
<gene>
    <name evidence="4" type="ORF">SO802_028578</name>
</gene>
<dbReference type="GO" id="GO:0005634">
    <property type="term" value="C:nucleus"/>
    <property type="evidence" value="ECO:0007669"/>
    <property type="project" value="TreeGrafter"/>
</dbReference>
<evidence type="ECO:0000313" key="4">
    <source>
        <dbReference type="EMBL" id="KAK9988339.1"/>
    </source>
</evidence>
<feature type="domain" description="Clp1 N-terminal" evidence="3">
    <location>
        <begin position="13"/>
        <end position="89"/>
    </location>
</feature>
<dbReference type="PANTHER" id="PTHR12755">
    <property type="entry name" value="CLEAVAGE/POLYADENYLATION FACTOR IA SUBUNIT CLP1P"/>
    <property type="match status" value="1"/>
</dbReference>
<feature type="chain" id="PRO_5043889861" description="Clp1 N-terminal domain-containing protein" evidence="2">
    <location>
        <begin position="29"/>
        <end position="124"/>
    </location>
</feature>
<comment type="caution">
    <text evidence="4">The sequence shown here is derived from an EMBL/GenBank/DDBJ whole genome shotgun (WGS) entry which is preliminary data.</text>
</comment>
<proteinExistence type="predicted"/>
<accession>A0AAW2BU94</accession>
<evidence type="ECO:0000256" key="1">
    <source>
        <dbReference type="SAM" id="MobiDB-lite"/>
    </source>
</evidence>
<dbReference type="InterPro" id="IPR045116">
    <property type="entry name" value="Clp1/Grc3"/>
</dbReference>
<dbReference type="InterPro" id="IPR038239">
    <property type="entry name" value="Clp1_N_sf"/>
</dbReference>
<evidence type="ECO:0000256" key="2">
    <source>
        <dbReference type="SAM" id="SignalP"/>
    </source>
</evidence>
<dbReference type="InterPro" id="IPR027417">
    <property type="entry name" value="P-loop_NTPase"/>
</dbReference>
<dbReference type="PANTHER" id="PTHR12755:SF6">
    <property type="entry name" value="POLYRIBONUCLEOTIDE 5'-HYDROXYL-KINASE CLP1"/>
    <property type="match status" value="1"/>
</dbReference>
<keyword evidence="5" id="KW-1185">Reference proteome</keyword>
<dbReference type="Proteomes" id="UP001459277">
    <property type="component" value="Unassembled WGS sequence"/>
</dbReference>
<evidence type="ECO:0000313" key="5">
    <source>
        <dbReference type="Proteomes" id="UP001459277"/>
    </source>
</evidence>
<sequence length="124" mass="13641">MYLNRGHKPLSSHTLLLLLLNGTAEIFGSELPLEIWLTFPPSLKFGVFTWYGATIEMDGTTELLYTADETPMVSYVNVHAILEGRRNRAKAPPSNDSDSSQGPRVIVVGPTDFGKSSLSKMLTN</sequence>